<dbReference type="EMBL" id="AP022561">
    <property type="protein sequence ID" value="BBX09946.1"/>
    <property type="molecule type" value="Genomic_DNA"/>
</dbReference>
<evidence type="ECO:0000313" key="2">
    <source>
        <dbReference type="Proteomes" id="UP000467327"/>
    </source>
</evidence>
<evidence type="ECO:0000313" key="1">
    <source>
        <dbReference type="EMBL" id="BBX09946.1"/>
    </source>
</evidence>
<sequence length="65" mass="7504">MPNYDCTFILTNPYSTDAVPDVENLAVRAYNHMYDKSEEGWRLVSTSTPPDANALMFFWEQVEPD</sequence>
<organism evidence="1 2">
    <name type="scientific">Mycolicibacterium aichiense</name>
    <dbReference type="NCBI Taxonomy" id="1799"/>
    <lineage>
        <taxon>Bacteria</taxon>
        <taxon>Bacillati</taxon>
        <taxon>Actinomycetota</taxon>
        <taxon>Actinomycetes</taxon>
        <taxon>Mycobacteriales</taxon>
        <taxon>Mycobacteriaceae</taxon>
        <taxon>Mycolicibacterium</taxon>
    </lineage>
</organism>
<accession>A0AAD1MEH1</accession>
<name>A0AAD1MEH1_9MYCO</name>
<dbReference type="RefSeq" id="WP_147291995.1">
    <property type="nucleotide sequence ID" value="NZ_AP022561.1"/>
</dbReference>
<proteinExistence type="predicted"/>
<dbReference type="KEGG" id="maic:MAIC_47490"/>
<protein>
    <submittedName>
        <fullName evidence="1">Uncharacterized protein</fullName>
    </submittedName>
</protein>
<reference evidence="1 2" key="1">
    <citation type="journal article" date="2019" name="Emerg. Microbes Infect.">
        <title>Comprehensive subspecies identification of 175 nontuberculous mycobacteria species based on 7547 genomic profiles.</title>
        <authorList>
            <person name="Matsumoto Y."/>
            <person name="Kinjo T."/>
            <person name="Motooka D."/>
            <person name="Nabeya D."/>
            <person name="Jung N."/>
            <person name="Uechi K."/>
            <person name="Horii T."/>
            <person name="Iida T."/>
            <person name="Fujita J."/>
            <person name="Nakamura S."/>
        </authorList>
    </citation>
    <scope>NUCLEOTIDE SEQUENCE [LARGE SCALE GENOMIC DNA]</scope>
    <source>
        <strain evidence="1 2">JCM 6376</strain>
    </source>
</reference>
<dbReference type="AlphaFoldDB" id="A0AAD1MEH1"/>
<keyword evidence="2" id="KW-1185">Reference proteome</keyword>
<gene>
    <name evidence="1" type="ORF">MAIC_47490</name>
</gene>
<dbReference type="Proteomes" id="UP000467327">
    <property type="component" value="Chromosome"/>
</dbReference>